<dbReference type="EMBL" id="JABXYK010000002">
    <property type="protein sequence ID" value="NVP54489.1"/>
    <property type="molecule type" value="Genomic_DNA"/>
</dbReference>
<dbReference type="RefSeq" id="WP_176948504.1">
    <property type="nucleotide sequence ID" value="NZ_JABXYK010000002.1"/>
</dbReference>
<name>A0ABX2Q9T6_9HYPH</name>
<protein>
    <submittedName>
        <fullName evidence="1">Uncharacterized protein</fullName>
    </submittedName>
</protein>
<gene>
    <name evidence="1" type="ORF">HV823_04370</name>
</gene>
<evidence type="ECO:0000313" key="1">
    <source>
        <dbReference type="EMBL" id="NVP54489.1"/>
    </source>
</evidence>
<comment type="caution">
    <text evidence="1">The sequence shown here is derived from an EMBL/GenBank/DDBJ whole genome shotgun (WGS) entry which is preliminary data.</text>
</comment>
<organism evidence="1 2">
    <name type="scientific">Mycoplana rhizolycopersici</name>
    <dbReference type="NCBI Taxonomy" id="2746702"/>
    <lineage>
        <taxon>Bacteria</taxon>
        <taxon>Pseudomonadati</taxon>
        <taxon>Pseudomonadota</taxon>
        <taxon>Alphaproteobacteria</taxon>
        <taxon>Hyphomicrobiales</taxon>
        <taxon>Rhizobiaceae</taxon>
        <taxon>Mycoplana</taxon>
    </lineage>
</organism>
<sequence>MKTIACTPVAAIGDTRQLMITSMDGSTKVGTAKDGGALLADFTAGAFILADNDGQLIVGPIQIEAAQVLARRVAEGDPRATTEPQANLILATAVLALAHMWPRVLAAAAKGAV</sequence>
<keyword evidence="2" id="KW-1185">Reference proteome</keyword>
<evidence type="ECO:0000313" key="2">
    <source>
        <dbReference type="Proteomes" id="UP000659172"/>
    </source>
</evidence>
<proteinExistence type="predicted"/>
<dbReference type="Proteomes" id="UP000659172">
    <property type="component" value="Unassembled WGS sequence"/>
</dbReference>
<accession>A0ABX2Q9T6</accession>
<reference evidence="1 2" key="1">
    <citation type="submission" date="2020-06" db="EMBL/GenBank/DDBJ databases">
        <title>Rhizobium sp.nov. isolated from the tomato plant.</title>
        <authorList>
            <person name="Thin K.K."/>
            <person name="Zhang X."/>
            <person name="He S."/>
        </authorList>
    </citation>
    <scope>NUCLEOTIDE SEQUENCE [LARGE SCALE GENOMIC DNA]</scope>
    <source>
        <strain evidence="1 2">DBTS2</strain>
    </source>
</reference>